<protein>
    <submittedName>
        <fullName evidence="2">Septum formation initiator family protein</fullName>
    </submittedName>
</protein>
<keyword evidence="3" id="KW-1185">Reference proteome</keyword>
<gene>
    <name evidence="2" type="ORF">OCV61_00705</name>
</gene>
<organism evidence="2 3">
    <name type="scientific">Blautia ammoniilytica</name>
    <dbReference type="NCBI Taxonomy" id="2981782"/>
    <lineage>
        <taxon>Bacteria</taxon>
        <taxon>Bacillati</taxon>
        <taxon>Bacillota</taxon>
        <taxon>Clostridia</taxon>
        <taxon>Lachnospirales</taxon>
        <taxon>Lachnospiraceae</taxon>
        <taxon>Blautia</taxon>
    </lineage>
</organism>
<dbReference type="InterPro" id="IPR007060">
    <property type="entry name" value="FtsL/DivIC"/>
</dbReference>
<dbReference type="RefSeq" id="WP_244092985.1">
    <property type="nucleotide sequence ID" value="NZ_JAOQJL010000001.1"/>
</dbReference>
<feature type="transmembrane region" description="Helical" evidence="1">
    <location>
        <begin position="18"/>
        <end position="36"/>
    </location>
</feature>
<sequence length="104" mass="11950">MAGSGKKKRKKKTGYNRLGMLTIAVTVLMLLGILMMQSRDISDKIAVYDARAAALEQDLEEQKSRTEEIDKYKAYMKTDEYAEQVARERLGLVKDNEIIFEEEK</sequence>
<accession>A0ABT2TPC6</accession>
<keyword evidence="1" id="KW-0812">Transmembrane</keyword>
<dbReference type="Proteomes" id="UP001652409">
    <property type="component" value="Unassembled WGS sequence"/>
</dbReference>
<dbReference type="EMBL" id="JAOQJL010000001">
    <property type="protein sequence ID" value="MCU6763932.1"/>
    <property type="molecule type" value="Genomic_DNA"/>
</dbReference>
<dbReference type="Pfam" id="PF04977">
    <property type="entry name" value="DivIC"/>
    <property type="match status" value="1"/>
</dbReference>
<comment type="caution">
    <text evidence="2">The sequence shown here is derived from an EMBL/GenBank/DDBJ whole genome shotgun (WGS) entry which is preliminary data.</text>
</comment>
<keyword evidence="1" id="KW-1133">Transmembrane helix</keyword>
<evidence type="ECO:0000313" key="3">
    <source>
        <dbReference type="Proteomes" id="UP001652409"/>
    </source>
</evidence>
<keyword evidence="1" id="KW-0472">Membrane</keyword>
<name>A0ABT2TPC6_9FIRM</name>
<evidence type="ECO:0000256" key="1">
    <source>
        <dbReference type="SAM" id="Phobius"/>
    </source>
</evidence>
<proteinExistence type="predicted"/>
<evidence type="ECO:0000313" key="2">
    <source>
        <dbReference type="EMBL" id="MCU6763932.1"/>
    </source>
</evidence>
<reference evidence="2 3" key="1">
    <citation type="journal article" date="2021" name="ISME Commun">
        <title>Automated analysis of genomic sequences facilitates high-throughput and comprehensive description of bacteria.</title>
        <authorList>
            <person name="Hitch T.C.A."/>
        </authorList>
    </citation>
    <scope>NUCLEOTIDE SEQUENCE [LARGE SCALE GENOMIC DNA]</scope>
    <source>
        <strain evidence="2 3">Sanger_23</strain>
    </source>
</reference>